<evidence type="ECO:0000256" key="5">
    <source>
        <dbReference type="ARBA" id="ARBA00023136"/>
    </source>
</evidence>
<evidence type="ECO:0000256" key="4">
    <source>
        <dbReference type="ARBA" id="ARBA00022989"/>
    </source>
</evidence>
<dbReference type="EMBL" id="JAVUPU010000002">
    <property type="protein sequence ID" value="MDT9598172.1"/>
    <property type="molecule type" value="Genomic_DNA"/>
</dbReference>
<dbReference type="Proteomes" id="UP001259572">
    <property type="component" value="Unassembled WGS sequence"/>
</dbReference>
<evidence type="ECO:0000256" key="2">
    <source>
        <dbReference type="ARBA" id="ARBA00022475"/>
    </source>
</evidence>
<feature type="transmembrane region" description="Helical" evidence="6">
    <location>
        <begin position="65"/>
        <end position="84"/>
    </location>
</feature>
<evidence type="ECO:0000256" key="6">
    <source>
        <dbReference type="SAM" id="Phobius"/>
    </source>
</evidence>
<feature type="transmembrane region" description="Helical" evidence="6">
    <location>
        <begin position="134"/>
        <end position="153"/>
    </location>
</feature>
<dbReference type="PANTHER" id="PTHR36570:SF3">
    <property type="entry name" value="DISULFIDE BOND FORMATION PROTEIN B"/>
    <property type="match status" value="1"/>
</dbReference>
<reference evidence="7 8" key="1">
    <citation type="submission" date="2023-05" db="EMBL/GenBank/DDBJ databases">
        <authorList>
            <person name="Guo Y."/>
        </authorList>
    </citation>
    <scope>NUCLEOTIDE SEQUENCE [LARGE SCALE GENOMIC DNA]</scope>
    <source>
        <strain evidence="7 8">GR2756</strain>
    </source>
</reference>
<protein>
    <submittedName>
        <fullName evidence="7">Disulfide bond formation protein B</fullName>
    </submittedName>
</protein>
<keyword evidence="3 6" id="KW-0812">Transmembrane</keyword>
<sequence>MTSLQQARALALLIPAALLAGAYGSQYLGGLHPCEMCYWQRWAHFAALAFALLSFAPMADKGRSLVWLAALSILASGMIGTYHAGVEAGIFEGFTQCTAAPRGESVEDLLANVLDTPIIRCDEVQWSFLGLSMAGWNAIVSIGTFLVIAWLSLRRPRAQA</sequence>
<feature type="transmembrane region" description="Helical" evidence="6">
    <location>
        <begin position="40"/>
        <end position="58"/>
    </location>
</feature>
<dbReference type="RefSeq" id="WP_315723983.1">
    <property type="nucleotide sequence ID" value="NZ_JAVUPU010000002.1"/>
</dbReference>
<comment type="subcellular location">
    <subcellularLocation>
        <location evidence="1">Cell membrane</location>
        <topology evidence="1">Multi-pass membrane protein</topology>
    </subcellularLocation>
</comment>
<dbReference type="InterPro" id="IPR023380">
    <property type="entry name" value="DsbB-like_sf"/>
</dbReference>
<dbReference type="InterPro" id="IPR024199">
    <property type="entry name" value="Uncharacterised_DsbB"/>
</dbReference>
<keyword evidence="2" id="KW-1003">Cell membrane</keyword>
<accession>A0ABU3Q4G5</accession>
<evidence type="ECO:0000256" key="1">
    <source>
        <dbReference type="ARBA" id="ARBA00004651"/>
    </source>
</evidence>
<gene>
    <name evidence="7" type="ORF">RQX22_04305</name>
</gene>
<evidence type="ECO:0000256" key="3">
    <source>
        <dbReference type="ARBA" id="ARBA00022692"/>
    </source>
</evidence>
<proteinExistence type="predicted"/>
<comment type="caution">
    <text evidence="7">The sequence shown here is derived from an EMBL/GenBank/DDBJ whole genome shotgun (WGS) entry which is preliminary data.</text>
</comment>
<keyword evidence="5 6" id="KW-0472">Membrane</keyword>
<dbReference type="Gene3D" id="1.20.1550.10">
    <property type="entry name" value="DsbB-like"/>
    <property type="match status" value="1"/>
</dbReference>
<name>A0ABU3Q4G5_9SPHN</name>
<evidence type="ECO:0000313" key="7">
    <source>
        <dbReference type="EMBL" id="MDT9598172.1"/>
    </source>
</evidence>
<dbReference type="InterPro" id="IPR003752">
    <property type="entry name" value="DiS_bond_form_DsbB/BdbC"/>
</dbReference>
<dbReference type="PANTHER" id="PTHR36570">
    <property type="entry name" value="DISULFIDE BOND FORMATION PROTEIN B"/>
    <property type="match status" value="1"/>
</dbReference>
<dbReference type="SUPFAM" id="SSF158442">
    <property type="entry name" value="DsbB-like"/>
    <property type="match status" value="1"/>
</dbReference>
<keyword evidence="4 6" id="KW-1133">Transmembrane helix</keyword>
<evidence type="ECO:0000313" key="8">
    <source>
        <dbReference type="Proteomes" id="UP001259572"/>
    </source>
</evidence>
<keyword evidence="8" id="KW-1185">Reference proteome</keyword>
<dbReference type="PIRSF" id="PIRSF033913">
    <property type="entry name" value="S-S_format_DsbB"/>
    <property type="match status" value="1"/>
</dbReference>
<dbReference type="InterPro" id="IPR050183">
    <property type="entry name" value="DsbB"/>
</dbReference>
<dbReference type="Pfam" id="PF02600">
    <property type="entry name" value="DsbB"/>
    <property type="match status" value="1"/>
</dbReference>
<organism evidence="7 8">
    <name type="scientific">Sphingosinicella rhizophila</name>
    <dbReference type="NCBI Taxonomy" id="3050082"/>
    <lineage>
        <taxon>Bacteria</taxon>
        <taxon>Pseudomonadati</taxon>
        <taxon>Pseudomonadota</taxon>
        <taxon>Alphaproteobacteria</taxon>
        <taxon>Sphingomonadales</taxon>
        <taxon>Sphingosinicellaceae</taxon>
        <taxon>Sphingosinicella</taxon>
    </lineage>
</organism>